<feature type="compositionally biased region" description="Polar residues" evidence="2">
    <location>
        <begin position="321"/>
        <end position="340"/>
    </location>
</feature>
<evidence type="ECO:0000313" key="4">
    <source>
        <dbReference type="Proteomes" id="UP000077202"/>
    </source>
</evidence>
<gene>
    <name evidence="3" type="ORF">AXG93_2024s1210</name>
</gene>
<reference evidence="3" key="1">
    <citation type="submission" date="2016-03" db="EMBL/GenBank/DDBJ databases">
        <title>Mechanisms controlling the formation of the plant cell surface in tip-growing cells are functionally conserved among land plants.</title>
        <authorList>
            <person name="Honkanen S."/>
            <person name="Jones V.A."/>
            <person name="Morieri G."/>
            <person name="Champion C."/>
            <person name="Hetherington A.J."/>
            <person name="Kelly S."/>
            <person name="Saint-Marcoux D."/>
            <person name="Proust H."/>
            <person name="Prescott H."/>
            <person name="Dolan L."/>
        </authorList>
    </citation>
    <scope>NUCLEOTIDE SEQUENCE [LARGE SCALE GENOMIC DNA]</scope>
    <source>
        <tissue evidence="3">Whole gametophyte</tissue>
    </source>
</reference>
<feature type="compositionally biased region" description="Polar residues" evidence="2">
    <location>
        <begin position="625"/>
        <end position="644"/>
    </location>
</feature>
<feature type="compositionally biased region" description="Low complexity" evidence="2">
    <location>
        <begin position="190"/>
        <end position="204"/>
    </location>
</feature>
<feature type="compositionally biased region" description="Basic and acidic residues" evidence="2">
    <location>
        <begin position="568"/>
        <end position="578"/>
    </location>
</feature>
<feature type="compositionally biased region" description="Basic and acidic residues" evidence="2">
    <location>
        <begin position="612"/>
        <end position="624"/>
    </location>
</feature>
<name>A0A176VJ77_MARPO</name>
<keyword evidence="4" id="KW-1185">Reference proteome</keyword>
<feature type="region of interest" description="Disordered" evidence="2">
    <location>
        <begin position="320"/>
        <end position="342"/>
    </location>
</feature>
<evidence type="ECO:0000256" key="2">
    <source>
        <dbReference type="SAM" id="MobiDB-lite"/>
    </source>
</evidence>
<dbReference type="AlphaFoldDB" id="A0A176VJ77"/>
<dbReference type="Proteomes" id="UP000077202">
    <property type="component" value="Unassembled WGS sequence"/>
</dbReference>
<keyword evidence="1" id="KW-0238">DNA-binding</keyword>
<evidence type="ECO:0000256" key="1">
    <source>
        <dbReference type="ARBA" id="ARBA00023125"/>
    </source>
</evidence>
<protein>
    <submittedName>
        <fullName evidence="3">Uncharacterized protein</fullName>
    </submittedName>
</protein>
<dbReference type="PANTHER" id="PTHR33400">
    <property type="entry name" value="ZINC FINGER CCCH DOMAIN-CONTAINING PROTEIN 6-RELATED"/>
    <property type="match status" value="1"/>
</dbReference>
<feature type="region of interest" description="Disordered" evidence="2">
    <location>
        <begin position="567"/>
        <end position="654"/>
    </location>
</feature>
<proteinExistence type="predicted"/>
<feature type="compositionally biased region" description="Basic residues" evidence="2">
    <location>
        <begin position="1"/>
        <end position="10"/>
    </location>
</feature>
<feature type="compositionally biased region" description="Polar residues" evidence="2">
    <location>
        <begin position="535"/>
        <end position="544"/>
    </location>
</feature>
<feature type="region of interest" description="Disordered" evidence="2">
    <location>
        <begin position="392"/>
        <end position="551"/>
    </location>
</feature>
<feature type="region of interest" description="Disordered" evidence="2">
    <location>
        <begin position="1"/>
        <end position="22"/>
    </location>
</feature>
<dbReference type="GO" id="GO:0003677">
    <property type="term" value="F:DNA binding"/>
    <property type="evidence" value="ECO:0007669"/>
    <property type="project" value="UniProtKB-KW"/>
</dbReference>
<comment type="caution">
    <text evidence="3">The sequence shown here is derived from an EMBL/GenBank/DDBJ whole genome shotgun (WGS) entry which is preliminary data.</text>
</comment>
<dbReference type="PANTHER" id="PTHR33400:SF2">
    <property type="entry name" value="ZINC FINGER CCCH DOMAIN-CONTAINING PROTEIN 6"/>
    <property type="match status" value="1"/>
</dbReference>
<sequence length="727" mass="78446">MQGRAKRKGSGRTPLLDDKMTTLSPPPGFGGLLQQIASDVPKRSKDRRVTWAIGDKLCQFSSTYWVFYLLNLRLKSDTLVRLFVAEDAPVMSGAIQEQLQAKQARFMHIFQTSVTSVSPEDAPPGFGGVAVKPKADPAALALIVAQIPWRRPDMYAPDPAWQVKAGDNSLEKDIQKEREFRVLEAVYPRPSSIPESPAEPSEIQEAYDDEKTPQIPLVPLEDEDMPDVADGSTPGPRFFNQSATRQQVAGSLMPLSKSGNQLLSTNILMEGLKPYTRDVLSGFIQENALGRKESSWRDGGVPVFRGRNPPVVDHVPDVFSSRPSSTSVLPDNPASSNQTGAEPDVAAAAAAAYAALAKSKEVGSMIDNNLLIQLLKDPSLMQALTNKQTFSLPNSQSEFSSNLTVGGPSRAPENVNQTQNGSSVALGSHWPTVSPVFPSSVAGGQDGSQTRIGDGFVQASDRFQRKSGTDDRSQPFMAVPVNGGPLFSEMMNGGRAGTPAASRPGNTGAGPPGFGSGSAPPGFGSNPPPAVHGSQLATSHTTAPASARPLSRHDEQYFKDLIMQHGCKSADDDDHGRAGFEGQGNISVSRSRGGAESPALRWFGGLTEEEESGRFDRSRRESDRLSTSVESQQSRPVQEESAPSSAVLGNFIGEGGNDPEEEFTIFMRRYWTGESEVLKAKVDAQYSYTPILFTSDGWEPAEKRKSPELITDKWLSNWKIELTQALT</sequence>
<organism evidence="3 4">
    <name type="scientific">Marchantia polymorpha subsp. ruderalis</name>
    <dbReference type="NCBI Taxonomy" id="1480154"/>
    <lineage>
        <taxon>Eukaryota</taxon>
        <taxon>Viridiplantae</taxon>
        <taxon>Streptophyta</taxon>
        <taxon>Embryophyta</taxon>
        <taxon>Marchantiophyta</taxon>
        <taxon>Marchantiopsida</taxon>
        <taxon>Marchantiidae</taxon>
        <taxon>Marchantiales</taxon>
        <taxon>Marchantiaceae</taxon>
        <taxon>Marchantia</taxon>
    </lineage>
</organism>
<feature type="compositionally biased region" description="Polar residues" evidence="2">
    <location>
        <begin position="392"/>
        <end position="404"/>
    </location>
</feature>
<feature type="compositionally biased region" description="Polar residues" evidence="2">
    <location>
        <begin position="414"/>
        <end position="425"/>
    </location>
</feature>
<accession>A0A176VJ77</accession>
<feature type="compositionally biased region" description="Gly residues" evidence="2">
    <location>
        <begin position="507"/>
        <end position="516"/>
    </location>
</feature>
<feature type="compositionally biased region" description="Basic and acidic residues" evidence="2">
    <location>
        <begin position="462"/>
        <end position="473"/>
    </location>
</feature>
<dbReference type="EMBL" id="LVLJ01003555">
    <property type="protein sequence ID" value="OAE21008.1"/>
    <property type="molecule type" value="Genomic_DNA"/>
</dbReference>
<feature type="region of interest" description="Disordered" evidence="2">
    <location>
        <begin position="187"/>
        <end position="211"/>
    </location>
</feature>
<evidence type="ECO:0000313" key="3">
    <source>
        <dbReference type="EMBL" id="OAE21008.1"/>
    </source>
</evidence>